<comment type="caution">
    <text evidence="1">The sequence shown here is derived from an EMBL/GenBank/DDBJ whole genome shotgun (WGS) entry which is preliminary data.</text>
</comment>
<keyword evidence="2" id="KW-1185">Reference proteome</keyword>
<dbReference type="Gene3D" id="3.40.50.300">
    <property type="entry name" value="P-loop containing nucleotide triphosphate hydrolases"/>
    <property type="match status" value="1"/>
</dbReference>
<reference evidence="1" key="1">
    <citation type="submission" date="2021-04" db="EMBL/GenBank/DDBJ databases">
        <title>Genome based classification of Actinospica acidithermotolerans sp. nov., an actinobacterium isolated from an Indonesian hot spring.</title>
        <authorList>
            <person name="Kusuma A.B."/>
            <person name="Putra K.E."/>
            <person name="Nafisah S."/>
            <person name="Loh J."/>
            <person name="Nouioui I."/>
            <person name="Goodfellow M."/>
        </authorList>
    </citation>
    <scope>NUCLEOTIDE SEQUENCE</scope>
    <source>
        <strain evidence="1">DSM 45618</strain>
    </source>
</reference>
<evidence type="ECO:0000313" key="1">
    <source>
        <dbReference type="EMBL" id="MBS2967160.1"/>
    </source>
</evidence>
<dbReference type="SUPFAM" id="SSF52540">
    <property type="entry name" value="P-loop containing nucleoside triphosphate hydrolases"/>
    <property type="match status" value="2"/>
</dbReference>
<evidence type="ECO:0000313" key="2">
    <source>
        <dbReference type="Proteomes" id="UP000677913"/>
    </source>
</evidence>
<dbReference type="InterPro" id="IPR027417">
    <property type="entry name" value="P-loop_NTPase"/>
</dbReference>
<dbReference type="EMBL" id="JAGSXH010000364">
    <property type="protein sequence ID" value="MBS2967160.1"/>
    <property type="molecule type" value="Genomic_DNA"/>
</dbReference>
<accession>A0A8J7WUU6</accession>
<name>A0A8J7WUU6_9ACTN</name>
<gene>
    <name evidence="1" type="ORF">KGA66_29295</name>
</gene>
<dbReference type="Proteomes" id="UP000677913">
    <property type="component" value="Unassembled WGS sequence"/>
</dbReference>
<dbReference type="Pfam" id="PF13604">
    <property type="entry name" value="AAA_30"/>
    <property type="match status" value="1"/>
</dbReference>
<feature type="non-terminal residue" evidence="1">
    <location>
        <position position="1"/>
    </location>
</feature>
<dbReference type="RefSeq" id="WP_211472886.1">
    <property type="nucleotide sequence ID" value="NZ_JAGSXH010000364.1"/>
</dbReference>
<sequence>YVYKSQVLAEELGTPAENLHKFLWEWTAGPHAGVLAEGRGVPLELGFFALGAGDVVLVDEAGMAGTLNLDRLVSIAARRGAVVRLLGDYRQLGAVESGGALRLVARECGAVELSTLYRFADAAEAQATLAIRVGDTSGLDFYQRHDRVRHGSRQSMTEQAYAGWRADMLAGRTALMAAASNADVAALCARARADRVAVGQVEPGGVRL</sequence>
<dbReference type="AlphaFoldDB" id="A0A8J7WUU6"/>
<feature type="non-terminal residue" evidence="1">
    <location>
        <position position="208"/>
    </location>
</feature>
<protein>
    <submittedName>
        <fullName evidence="1">AAA family ATPase</fullName>
    </submittedName>
</protein>
<proteinExistence type="predicted"/>
<organism evidence="1 2">
    <name type="scientific">Actinocrinis puniceicyclus</name>
    <dbReference type="NCBI Taxonomy" id="977794"/>
    <lineage>
        <taxon>Bacteria</taxon>
        <taxon>Bacillati</taxon>
        <taxon>Actinomycetota</taxon>
        <taxon>Actinomycetes</taxon>
        <taxon>Catenulisporales</taxon>
        <taxon>Actinospicaceae</taxon>
        <taxon>Actinocrinis</taxon>
    </lineage>
</organism>